<sequence length="37" mass="4158">MRKRATAPATAITERGLKSSNDDMHAAFAPRTLMHRF</sequence>
<dbReference type="PATRIC" id="fig|279058.18.peg.1134"/>
<evidence type="ECO:0000313" key="1">
    <source>
        <dbReference type="EMBL" id="AMP08934.1"/>
    </source>
</evidence>
<reference evidence="1 2" key="1">
    <citation type="submission" date="2015-11" db="EMBL/GenBank/DDBJ databases">
        <title>Exploring the genomic traits of fungus-feeding bacterial genus Collimonas.</title>
        <authorList>
            <person name="Song C."/>
            <person name="Schmidt R."/>
            <person name="de Jager V."/>
            <person name="Krzyzanowska D."/>
            <person name="Jongedijk E."/>
            <person name="Cankar K."/>
            <person name="Beekwilder J."/>
            <person name="van Veen A."/>
            <person name="de Boer W."/>
            <person name="van Veen J.A."/>
            <person name="Garbeva P."/>
        </authorList>
    </citation>
    <scope>NUCLEOTIDE SEQUENCE [LARGE SCALE GENOMIC DNA]</scope>
    <source>
        <strain evidence="1 2">Ter282</strain>
    </source>
</reference>
<organism evidence="1 2">
    <name type="scientific">Collimonas arenae</name>
    <dbReference type="NCBI Taxonomy" id="279058"/>
    <lineage>
        <taxon>Bacteria</taxon>
        <taxon>Pseudomonadati</taxon>
        <taxon>Pseudomonadota</taxon>
        <taxon>Betaproteobacteria</taxon>
        <taxon>Burkholderiales</taxon>
        <taxon>Oxalobacteraceae</taxon>
        <taxon>Collimonas</taxon>
    </lineage>
</organism>
<dbReference type="AlphaFoldDB" id="A0A127QG05"/>
<proteinExistence type="predicted"/>
<dbReference type="EMBL" id="CP013235">
    <property type="protein sequence ID" value="AMP08934.1"/>
    <property type="molecule type" value="Genomic_DNA"/>
</dbReference>
<keyword evidence="2" id="KW-1185">Reference proteome</keyword>
<accession>A0A127QG05</accession>
<dbReference type="Proteomes" id="UP000071778">
    <property type="component" value="Chromosome"/>
</dbReference>
<evidence type="ECO:0000313" key="2">
    <source>
        <dbReference type="Proteomes" id="UP000071778"/>
    </source>
</evidence>
<gene>
    <name evidence="1" type="ORF">CAter282_1142</name>
</gene>
<name>A0A127QG05_9BURK</name>
<protein>
    <submittedName>
        <fullName evidence="1">Uncharacterized protein</fullName>
    </submittedName>
</protein>